<protein>
    <recommendedName>
        <fullName evidence="4">AIG1-type G domain-containing protein</fullName>
    </recommendedName>
</protein>
<proteinExistence type="inferred from homology"/>
<keyword evidence="3" id="KW-0342">GTP-binding</keyword>
<dbReference type="PROSITE" id="PS50817">
    <property type="entry name" value="INTEIN_N_TER"/>
    <property type="match status" value="1"/>
</dbReference>
<evidence type="ECO:0000313" key="6">
    <source>
        <dbReference type="Proteomes" id="UP001217089"/>
    </source>
</evidence>
<dbReference type="InterPro" id="IPR036844">
    <property type="entry name" value="Hint_dom_sf"/>
</dbReference>
<dbReference type="InterPro" id="IPR006141">
    <property type="entry name" value="Intein_N"/>
</dbReference>
<dbReference type="CDD" id="cd00081">
    <property type="entry name" value="Hint"/>
    <property type="match status" value="1"/>
</dbReference>
<dbReference type="PANTHER" id="PTHR10903">
    <property type="entry name" value="GTPASE, IMAP FAMILY MEMBER-RELATED"/>
    <property type="match status" value="1"/>
</dbReference>
<dbReference type="EMBL" id="JARBDR010000747">
    <property type="protein sequence ID" value="KAJ8307715.1"/>
    <property type="molecule type" value="Genomic_DNA"/>
</dbReference>
<comment type="caution">
    <text evidence="5">The sequence shown here is derived from an EMBL/GenBank/DDBJ whole genome shotgun (WGS) entry which is preliminary data.</text>
</comment>
<reference evidence="5 6" key="1">
    <citation type="submission" date="2022-12" db="EMBL/GenBank/DDBJ databases">
        <title>Chromosome-level genome of Tegillarca granosa.</title>
        <authorList>
            <person name="Kim J."/>
        </authorList>
    </citation>
    <scope>NUCLEOTIDE SEQUENCE [LARGE SCALE GENOMIC DNA]</scope>
    <source>
        <strain evidence="5">Teg-2019</strain>
        <tissue evidence="5">Adductor muscle</tissue>
    </source>
</reference>
<dbReference type="Proteomes" id="UP001217089">
    <property type="component" value="Unassembled WGS sequence"/>
</dbReference>
<dbReference type="Gene3D" id="2.170.16.10">
    <property type="entry name" value="Hedgehog/Intein (Hint) domain"/>
    <property type="match status" value="1"/>
</dbReference>
<dbReference type="Pfam" id="PF04548">
    <property type="entry name" value="AIG1"/>
    <property type="match status" value="1"/>
</dbReference>
<dbReference type="InterPro" id="IPR027417">
    <property type="entry name" value="P-loop_NTPase"/>
</dbReference>
<sequence>MSESKMEELLNDIENIEVNTQGLTTSTAVRLNTLKSTVDYLKDLYSQNKESFVAKYHSKLKQFNSSLNTSQKTFKQIHKMLEEDLKPKYIQEDYKVISETEWKEKVEIDKLSVWEIKRHDEMKVESVNKKVERSVNKEKLCNPDNIKYGTELRIIILGYAGVGKSATGNTIIGKPDYFPESYQIKPQTETVCEGEFEEKDGRKIRVLDTPGLHVIGRSKKEMQLQFAKCYSHFHPGVHAFLLVLNAAAPRFTEHLEAASELKKIFGKKAMNHCILVFTHFDEMPSDYSVRNLMETENKQLGNLIRKEASGRVMLIDNHAMSRYEIEKYKSNLISMIDQMQVQAFSNKVFGELERRRKREEKTEFVSLEKLGEKCLIDILSIKRHLKQKWTREDIDSDSQCMKKVQQELSEEMKILDKMPSEFENAIKVLKQESFGQVEKTSDPLEQSMQFTKKLDLIEPRTSASTKCESLDASGDWTVPVDRILHKYIKKLLDKKIKNNALTELVIKEIPISVRCDSVTVYNYIGLIRRIIKSTVPEVNASVSSVTEKVLLAHKFTNTSMTVPEEEDLAKKVIHGLSAHWDEFYHCSDEVNFDKELTDMVRHKIQKKFEEYKFISETSVDGWCFPANAKVYAPGGKKLSMSDLCIGDKVLTVNSSRVLDYEEIVFLSHADHSAMSDHMVITTDSQQTIRLSPLHLLHVGEVGSLKPACKVQIGDILLVYDSCTIIKSKVISITQKVESGLFCPHTRSGSIIVDDILASCYTDHFEAGKAHFIMSIVDVLYNYLPSWIFQPVYGKSRLHDTPRLFEYVKFMYFSVFGAFQANL</sequence>
<dbReference type="Gene3D" id="3.40.50.300">
    <property type="entry name" value="P-loop containing nucleotide triphosphate hydrolases"/>
    <property type="match status" value="1"/>
</dbReference>
<dbReference type="SUPFAM" id="SSF51294">
    <property type="entry name" value="Hedgehog/intein (Hint) domain"/>
    <property type="match status" value="1"/>
</dbReference>
<dbReference type="InterPro" id="IPR006703">
    <property type="entry name" value="G_AIG1"/>
</dbReference>
<dbReference type="InterPro" id="IPR045058">
    <property type="entry name" value="GIMA/IAN/Toc"/>
</dbReference>
<comment type="similarity">
    <text evidence="1">Belongs to the TRAFAC class TrmE-Era-EngA-EngB-Septin-like GTPase superfamily. AIG1/Toc34/Toc159-like paraseptin GTPase family. IAN subfamily.</text>
</comment>
<keyword evidence="2" id="KW-0547">Nucleotide-binding</keyword>
<evidence type="ECO:0000313" key="5">
    <source>
        <dbReference type="EMBL" id="KAJ8307715.1"/>
    </source>
</evidence>
<evidence type="ECO:0000256" key="3">
    <source>
        <dbReference type="ARBA" id="ARBA00023134"/>
    </source>
</evidence>
<keyword evidence="6" id="KW-1185">Reference proteome</keyword>
<dbReference type="InterPro" id="IPR001767">
    <property type="entry name" value="Hedgehog_Hint"/>
</dbReference>
<dbReference type="Pfam" id="PF01079">
    <property type="entry name" value="Hint"/>
    <property type="match status" value="1"/>
</dbReference>
<evidence type="ECO:0000256" key="2">
    <source>
        <dbReference type="ARBA" id="ARBA00022741"/>
    </source>
</evidence>
<evidence type="ECO:0000256" key="1">
    <source>
        <dbReference type="ARBA" id="ARBA00008535"/>
    </source>
</evidence>
<name>A0ABQ9ERE9_TEGGR</name>
<dbReference type="InterPro" id="IPR003587">
    <property type="entry name" value="Hint_dom_N"/>
</dbReference>
<organism evidence="5 6">
    <name type="scientific">Tegillarca granosa</name>
    <name type="common">Malaysian cockle</name>
    <name type="synonym">Anadara granosa</name>
    <dbReference type="NCBI Taxonomy" id="220873"/>
    <lineage>
        <taxon>Eukaryota</taxon>
        <taxon>Metazoa</taxon>
        <taxon>Spiralia</taxon>
        <taxon>Lophotrochozoa</taxon>
        <taxon>Mollusca</taxon>
        <taxon>Bivalvia</taxon>
        <taxon>Autobranchia</taxon>
        <taxon>Pteriomorphia</taxon>
        <taxon>Arcoida</taxon>
        <taxon>Arcoidea</taxon>
        <taxon>Arcidae</taxon>
        <taxon>Tegillarca</taxon>
    </lineage>
</organism>
<gene>
    <name evidence="5" type="ORF">KUTeg_014734</name>
</gene>
<accession>A0ABQ9ERE9</accession>
<feature type="domain" description="AIG1-type G" evidence="4">
    <location>
        <begin position="149"/>
        <end position="353"/>
    </location>
</feature>
<dbReference type="PROSITE" id="PS51720">
    <property type="entry name" value="G_AIG1"/>
    <property type="match status" value="1"/>
</dbReference>
<dbReference type="SMART" id="SM00306">
    <property type="entry name" value="HintN"/>
    <property type="match status" value="1"/>
</dbReference>
<evidence type="ECO:0000259" key="4">
    <source>
        <dbReference type="PROSITE" id="PS51720"/>
    </source>
</evidence>
<dbReference type="PANTHER" id="PTHR10903:SF184">
    <property type="entry name" value="GTP-BINDING PROTEIN A"/>
    <property type="match status" value="1"/>
</dbReference>
<dbReference type="SUPFAM" id="SSF52540">
    <property type="entry name" value="P-loop containing nucleoside triphosphate hydrolases"/>
    <property type="match status" value="1"/>
</dbReference>